<dbReference type="PANTHER" id="PTHR37304">
    <property type="entry name" value="MEMBRANE PROTEIN-RELATED"/>
    <property type="match status" value="1"/>
</dbReference>
<dbReference type="Proteomes" id="UP000612456">
    <property type="component" value="Unassembled WGS sequence"/>
</dbReference>
<keyword evidence="1" id="KW-0812">Transmembrane</keyword>
<proteinExistence type="predicted"/>
<sequence length="89" mass="9657">MKREAPALFVYASLFISKEAGPLKTLNIIGLIILIIGGLNWLLVGLFEYDVVSEIFDGSDTVGAKIVYIIVGLSALYALSFFTKISAED</sequence>
<gene>
    <name evidence="2" type="ORF">GCM10010911_64240</name>
</gene>
<keyword evidence="3" id="KW-1185">Reference proteome</keyword>
<protein>
    <recommendedName>
        <fullName evidence="4">DUF378 domain-containing protein</fullName>
    </recommendedName>
</protein>
<keyword evidence="1" id="KW-1133">Transmembrane helix</keyword>
<organism evidence="2 3">
    <name type="scientific">Paenibacillus nasutitermitis</name>
    <dbReference type="NCBI Taxonomy" id="1652958"/>
    <lineage>
        <taxon>Bacteria</taxon>
        <taxon>Bacillati</taxon>
        <taxon>Bacillota</taxon>
        <taxon>Bacilli</taxon>
        <taxon>Bacillales</taxon>
        <taxon>Paenibacillaceae</taxon>
        <taxon>Paenibacillus</taxon>
    </lineage>
</organism>
<dbReference type="Pfam" id="PF04070">
    <property type="entry name" value="DUF378"/>
    <property type="match status" value="1"/>
</dbReference>
<feature type="transmembrane region" description="Helical" evidence="1">
    <location>
        <begin position="66"/>
        <end position="83"/>
    </location>
</feature>
<keyword evidence="1" id="KW-0472">Membrane</keyword>
<dbReference type="PANTHER" id="PTHR37304:SF1">
    <property type="entry name" value="MEMBRANE PROTEIN"/>
    <property type="match status" value="1"/>
</dbReference>
<feature type="transmembrane region" description="Helical" evidence="1">
    <location>
        <begin position="26"/>
        <end position="46"/>
    </location>
</feature>
<accession>A0A916ZGV5</accession>
<evidence type="ECO:0008006" key="4">
    <source>
        <dbReference type="Google" id="ProtNLM"/>
    </source>
</evidence>
<dbReference type="EMBL" id="BMHP01000008">
    <property type="protein sequence ID" value="GGD96618.1"/>
    <property type="molecule type" value="Genomic_DNA"/>
</dbReference>
<evidence type="ECO:0000313" key="3">
    <source>
        <dbReference type="Proteomes" id="UP000612456"/>
    </source>
</evidence>
<comment type="caution">
    <text evidence="2">The sequence shown here is derived from an EMBL/GenBank/DDBJ whole genome shotgun (WGS) entry which is preliminary data.</text>
</comment>
<reference evidence="2" key="2">
    <citation type="submission" date="2020-09" db="EMBL/GenBank/DDBJ databases">
        <authorList>
            <person name="Sun Q."/>
            <person name="Zhou Y."/>
        </authorList>
    </citation>
    <scope>NUCLEOTIDE SEQUENCE</scope>
    <source>
        <strain evidence="2">CGMCC 1.15178</strain>
    </source>
</reference>
<name>A0A916ZGV5_9BACL</name>
<evidence type="ECO:0000256" key="1">
    <source>
        <dbReference type="SAM" id="Phobius"/>
    </source>
</evidence>
<reference evidence="2" key="1">
    <citation type="journal article" date="2014" name="Int. J. Syst. Evol. Microbiol.">
        <title>Complete genome sequence of Corynebacterium casei LMG S-19264T (=DSM 44701T), isolated from a smear-ripened cheese.</title>
        <authorList>
            <consortium name="US DOE Joint Genome Institute (JGI-PGF)"/>
            <person name="Walter F."/>
            <person name="Albersmeier A."/>
            <person name="Kalinowski J."/>
            <person name="Ruckert C."/>
        </authorList>
    </citation>
    <scope>NUCLEOTIDE SEQUENCE</scope>
    <source>
        <strain evidence="2">CGMCC 1.15178</strain>
    </source>
</reference>
<dbReference type="InterPro" id="IPR007211">
    <property type="entry name" value="DUF378"/>
</dbReference>
<dbReference type="AlphaFoldDB" id="A0A916ZGV5"/>
<evidence type="ECO:0000313" key="2">
    <source>
        <dbReference type="EMBL" id="GGD96618.1"/>
    </source>
</evidence>